<proteinExistence type="predicted"/>
<evidence type="ECO:0000313" key="4">
    <source>
        <dbReference type="Proteomes" id="UP001177003"/>
    </source>
</evidence>
<organism evidence="3 4">
    <name type="scientific">Lactuca saligna</name>
    <name type="common">Willowleaf lettuce</name>
    <dbReference type="NCBI Taxonomy" id="75948"/>
    <lineage>
        <taxon>Eukaryota</taxon>
        <taxon>Viridiplantae</taxon>
        <taxon>Streptophyta</taxon>
        <taxon>Embryophyta</taxon>
        <taxon>Tracheophyta</taxon>
        <taxon>Spermatophyta</taxon>
        <taxon>Magnoliopsida</taxon>
        <taxon>eudicotyledons</taxon>
        <taxon>Gunneridae</taxon>
        <taxon>Pentapetalae</taxon>
        <taxon>asterids</taxon>
        <taxon>campanulids</taxon>
        <taxon>Asterales</taxon>
        <taxon>Asteraceae</taxon>
        <taxon>Cichorioideae</taxon>
        <taxon>Cichorieae</taxon>
        <taxon>Lactucinae</taxon>
        <taxon>Lactuca</taxon>
    </lineage>
</organism>
<dbReference type="AlphaFoldDB" id="A0AA35Z311"/>
<feature type="signal peptide" evidence="2">
    <location>
        <begin position="1"/>
        <end position="23"/>
    </location>
</feature>
<keyword evidence="2" id="KW-0732">Signal</keyword>
<gene>
    <name evidence="3" type="ORF">LSALG_LOCUS24423</name>
</gene>
<feature type="compositionally biased region" description="Basic and acidic residues" evidence="1">
    <location>
        <begin position="139"/>
        <end position="154"/>
    </location>
</feature>
<evidence type="ECO:0000256" key="2">
    <source>
        <dbReference type="SAM" id="SignalP"/>
    </source>
</evidence>
<name>A0AA35Z311_LACSI</name>
<dbReference type="Proteomes" id="UP001177003">
    <property type="component" value="Chromosome 5"/>
</dbReference>
<feature type="region of interest" description="Disordered" evidence="1">
    <location>
        <begin position="125"/>
        <end position="156"/>
    </location>
</feature>
<evidence type="ECO:0000256" key="1">
    <source>
        <dbReference type="SAM" id="MobiDB-lite"/>
    </source>
</evidence>
<accession>A0AA35Z311</accession>
<sequence>MCSRTSILLACYIMSLWVFLNDSHKRSVRKFITVNPIYKSQKVLTLISNERQYKEFIDIAYECGVQVSVYMDHFGTTLHVTKAYENENEDNCSVKSNISIEGEEGIDHTEIKIPQEINMEGVTYEGVSQGNGNEEATEGDPKDDKDDNVPDVKGKPMFNENIPWKKQLSILVKGYWLSVVMVNAQLGFGHHG</sequence>
<dbReference type="EMBL" id="OX465081">
    <property type="protein sequence ID" value="CAI9284925.1"/>
    <property type="molecule type" value="Genomic_DNA"/>
</dbReference>
<evidence type="ECO:0000313" key="3">
    <source>
        <dbReference type="EMBL" id="CAI9284925.1"/>
    </source>
</evidence>
<reference evidence="3" key="1">
    <citation type="submission" date="2023-04" db="EMBL/GenBank/DDBJ databases">
        <authorList>
            <person name="Vijverberg K."/>
            <person name="Xiong W."/>
            <person name="Schranz E."/>
        </authorList>
    </citation>
    <scope>NUCLEOTIDE SEQUENCE</scope>
</reference>
<keyword evidence="4" id="KW-1185">Reference proteome</keyword>
<feature type="chain" id="PRO_5041312801" evidence="2">
    <location>
        <begin position="24"/>
        <end position="192"/>
    </location>
</feature>
<protein>
    <submittedName>
        <fullName evidence="3">Uncharacterized protein</fullName>
    </submittedName>
</protein>